<sequence>MDAKRETSPDTIIEEKVSLASLVEDNIIQEVGAVPAFNLLQVEHPVIPQSGTQVKIEEIEEAKVENLQTEKTQDTLALEADSQTNDIHQDDAFTPVPMEVEDVQNILPTFDNEDEVNVPDQEEFPKIEQDTIDKPRSQKRRRLLDVVEVPTVKSLYGKRIKFTPGTGQSIDELNEKMEKMKNPNAKKKEGRGLSLDTVRDRLLAIGLDPYPIPLEKDMQDFTVRREVMASHFGGGAVATTPVIGKKFFDKHGLDDFMYPNLDLNPHAPEVPGYPGLFFGCNGPDVQDKRPQVYRLITRLASAVWQYQGQYLLASAPPLTKAEWAYQSPKVHDTWARGIHKNDWGKHVRARIFLRKTLGAQYTPKALEKAMASSDKYLQTTEEEIKEAFIRGDEVMYVWTMKCVGYDVEFQRTIVENYAEWHQAWISRPKDPKKKKNGAEHRGDKKQPTELKSGRKRKRGKLVARLERGLESDIDDDDDENLGSEVEVEVEDPAGLHYRPRGTRSRPIVLSWLDCA</sequence>
<feature type="domain" description="DUF6697" evidence="2">
    <location>
        <begin position="222"/>
        <end position="415"/>
    </location>
</feature>
<evidence type="ECO:0000259" key="2">
    <source>
        <dbReference type="Pfam" id="PF20411"/>
    </source>
</evidence>
<reference evidence="3" key="2">
    <citation type="submission" date="2021-10" db="EMBL/GenBank/DDBJ databases">
        <title>Phylogenomics reveals ancestral predisposition of the termite-cultivated fungus Termitomyces towards a domesticated lifestyle.</title>
        <authorList>
            <person name="Auxier B."/>
            <person name="Grum-Grzhimaylo A."/>
            <person name="Cardenas M.E."/>
            <person name="Lodge J.D."/>
            <person name="Laessoe T."/>
            <person name="Pedersen O."/>
            <person name="Smith M.E."/>
            <person name="Kuyper T.W."/>
            <person name="Franco-Molano E.A."/>
            <person name="Baroni T.J."/>
            <person name="Aanen D.K."/>
        </authorList>
    </citation>
    <scope>NUCLEOTIDE SEQUENCE</scope>
    <source>
        <strain evidence="3">D49</strain>
    </source>
</reference>
<feature type="compositionally biased region" description="Basic and acidic residues" evidence="1">
    <location>
        <begin position="436"/>
        <end position="452"/>
    </location>
</feature>
<accession>A0A9P7K7Q4</accession>
<gene>
    <name evidence="3" type="ORF">H0H81_006394</name>
</gene>
<dbReference type="EMBL" id="JABCKI010005730">
    <property type="protein sequence ID" value="KAG5639135.1"/>
    <property type="molecule type" value="Genomic_DNA"/>
</dbReference>
<dbReference type="Proteomes" id="UP000717328">
    <property type="component" value="Unassembled WGS sequence"/>
</dbReference>
<reference evidence="3" key="1">
    <citation type="submission" date="2021-02" db="EMBL/GenBank/DDBJ databases">
        <authorList>
            <person name="Nieuwenhuis M."/>
            <person name="Van De Peppel L.J.J."/>
        </authorList>
    </citation>
    <scope>NUCLEOTIDE SEQUENCE</scope>
    <source>
        <strain evidence="3">D49</strain>
    </source>
</reference>
<evidence type="ECO:0000313" key="4">
    <source>
        <dbReference type="Proteomes" id="UP000717328"/>
    </source>
</evidence>
<evidence type="ECO:0000256" key="1">
    <source>
        <dbReference type="SAM" id="MobiDB-lite"/>
    </source>
</evidence>
<dbReference type="InterPro" id="IPR046520">
    <property type="entry name" value="DUF6697"/>
</dbReference>
<evidence type="ECO:0000313" key="3">
    <source>
        <dbReference type="EMBL" id="KAG5639135.1"/>
    </source>
</evidence>
<protein>
    <recommendedName>
        <fullName evidence="2">DUF6697 domain-containing protein</fullName>
    </recommendedName>
</protein>
<dbReference type="Pfam" id="PF20411">
    <property type="entry name" value="DUF6697"/>
    <property type="match status" value="1"/>
</dbReference>
<dbReference type="AlphaFoldDB" id="A0A9P7K7Q4"/>
<feature type="region of interest" description="Disordered" evidence="1">
    <location>
        <begin position="428"/>
        <end position="487"/>
    </location>
</feature>
<organism evidence="3 4">
    <name type="scientific">Sphagnurus paluster</name>
    <dbReference type="NCBI Taxonomy" id="117069"/>
    <lineage>
        <taxon>Eukaryota</taxon>
        <taxon>Fungi</taxon>
        <taxon>Dikarya</taxon>
        <taxon>Basidiomycota</taxon>
        <taxon>Agaricomycotina</taxon>
        <taxon>Agaricomycetes</taxon>
        <taxon>Agaricomycetidae</taxon>
        <taxon>Agaricales</taxon>
        <taxon>Tricholomatineae</taxon>
        <taxon>Lyophyllaceae</taxon>
        <taxon>Sphagnurus</taxon>
    </lineage>
</organism>
<proteinExistence type="predicted"/>
<dbReference type="OrthoDB" id="3176940at2759"/>
<name>A0A9P7K7Q4_9AGAR</name>
<feature type="compositionally biased region" description="Acidic residues" evidence="1">
    <location>
        <begin position="471"/>
        <end position="487"/>
    </location>
</feature>
<keyword evidence="4" id="KW-1185">Reference proteome</keyword>
<comment type="caution">
    <text evidence="3">The sequence shown here is derived from an EMBL/GenBank/DDBJ whole genome shotgun (WGS) entry which is preliminary data.</text>
</comment>